<evidence type="ECO:0000256" key="4">
    <source>
        <dbReference type="SAM" id="MobiDB-lite"/>
    </source>
</evidence>
<dbReference type="RefSeq" id="WP_230526981.1">
    <property type="nucleotide sequence ID" value="NZ_JAJGAK010000002.1"/>
</dbReference>
<dbReference type="GO" id="GO:0016787">
    <property type="term" value="F:hydrolase activity"/>
    <property type="evidence" value="ECO:0007669"/>
    <property type="project" value="UniProtKB-KW"/>
</dbReference>
<evidence type="ECO:0000313" key="7">
    <source>
        <dbReference type="Proteomes" id="UP001165293"/>
    </source>
</evidence>
<evidence type="ECO:0000256" key="1">
    <source>
        <dbReference type="ARBA" id="ARBA00010088"/>
    </source>
</evidence>
<name>A0ABS8JIC0_9GAMM</name>
<gene>
    <name evidence="6" type="ORF">LK996_09735</name>
</gene>
<dbReference type="PIRSF" id="PIRSF001112">
    <property type="entry name" value="Epoxide_hydrolase"/>
    <property type="match status" value="1"/>
</dbReference>
<dbReference type="EMBL" id="JAJGAK010000002">
    <property type="protein sequence ID" value="MCC8363351.1"/>
    <property type="molecule type" value="Genomic_DNA"/>
</dbReference>
<keyword evidence="3 6" id="KW-0378">Hydrolase</keyword>
<reference evidence="6" key="1">
    <citation type="submission" date="2021-10" db="EMBL/GenBank/DDBJ databases">
        <authorList>
            <person name="Lyu M."/>
            <person name="Wang X."/>
            <person name="Meng X."/>
            <person name="Xu K."/>
        </authorList>
    </citation>
    <scope>NUCLEOTIDE SEQUENCE</scope>
    <source>
        <strain evidence="6">A6</strain>
    </source>
</reference>
<feature type="region of interest" description="Disordered" evidence="4">
    <location>
        <begin position="1"/>
        <end position="28"/>
    </location>
</feature>
<evidence type="ECO:0000256" key="3">
    <source>
        <dbReference type="ARBA" id="ARBA00022801"/>
    </source>
</evidence>
<dbReference type="PANTHER" id="PTHR21661">
    <property type="entry name" value="EPOXIDE HYDROLASE 1-RELATED"/>
    <property type="match status" value="1"/>
</dbReference>
<feature type="domain" description="Epoxide hydrolase N-terminal" evidence="5">
    <location>
        <begin position="41"/>
        <end position="144"/>
    </location>
</feature>
<dbReference type="InterPro" id="IPR010497">
    <property type="entry name" value="Epoxide_hydro_N"/>
</dbReference>
<dbReference type="Proteomes" id="UP001165293">
    <property type="component" value="Unassembled WGS sequence"/>
</dbReference>
<evidence type="ECO:0000313" key="6">
    <source>
        <dbReference type="EMBL" id="MCC8363351.1"/>
    </source>
</evidence>
<dbReference type="SUPFAM" id="SSF53474">
    <property type="entry name" value="alpha/beta-Hydrolases"/>
    <property type="match status" value="1"/>
</dbReference>
<proteinExistence type="inferred from homology"/>
<keyword evidence="2" id="KW-0058">Aromatic hydrocarbons catabolism</keyword>
<dbReference type="InterPro" id="IPR016292">
    <property type="entry name" value="Epoxide_hydrolase"/>
</dbReference>
<protein>
    <submittedName>
        <fullName evidence="6">Epoxide hydrolase</fullName>
    </submittedName>
</protein>
<dbReference type="InterPro" id="IPR029058">
    <property type="entry name" value="AB_hydrolase_fold"/>
</dbReference>
<dbReference type="Gene3D" id="3.40.50.1820">
    <property type="entry name" value="alpha/beta hydrolase"/>
    <property type="match status" value="1"/>
</dbReference>
<dbReference type="InterPro" id="IPR000639">
    <property type="entry name" value="Epox_hydrolase-like"/>
</dbReference>
<sequence>MAKPTPQVPRSTPSKMPADMLGDSGAVNLLSEKTSDSTALRPFEYHAKDEELADLKRRIEATRWPDGETVNDSTQGVQLATIKKLANQWATKYDWRKIEMMINAYPNYLTKIDGLDFHFMHIRSSHENALPLIVCHGWPGSVIEQMKIIGPLTDPTAHGGKAEDAFHLVIPSMPGYGFSERPSTPGWGPERIADAYIALMERLGYTKYGATGGDWGSVVVDLMALKEPPGLVGIHTNMAGVVPPEIDVALFKREPIPAGLSPEERQAAEELAETYKHIGYALTMADRPQTTTGMTDSPIGLAAWMLDHDPKSYDMIARSIDGKPEGLTPDDVLDNITLFWLTNTHLSAARLYWENKLSYFAVKGVKIPVAVSTFPDELYTAPKSWSQKAYPKLVHWNRLPKGGHFAAWEQPELFTKEVRAGFRAMLH</sequence>
<dbReference type="Pfam" id="PF06441">
    <property type="entry name" value="EHN"/>
    <property type="match status" value="1"/>
</dbReference>
<organism evidence="6 7">
    <name type="scientific">Noviluteimonas lactosilytica</name>
    <dbReference type="NCBI Taxonomy" id="2888523"/>
    <lineage>
        <taxon>Bacteria</taxon>
        <taxon>Pseudomonadati</taxon>
        <taxon>Pseudomonadota</taxon>
        <taxon>Gammaproteobacteria</taxon>
        <taxon>Lysobacterales</taxon>
        <taxon>Lysobacteraceae</taxon>
        <taxon>Noviluteimonas</taxon>
    </lineage>
</organism>
<comment type="similarity">
    <text evidence="1">Belongs to the peptidase S33 family.</text>
</comment>
<comment type="caution">
    <text evidence="6">The sequence shown here is derived from an EMBL/GenBank/DDBJ whole genome shotgun (WGS) entry which is preliminary data.</text>
</comment>
<dbReference type="PRINTS" id="PR00412">
    <property type="entry name" value="EPOXHYDRLASE"/>
</dbReference>
<dbReference type="PANTHER" id="PTHR21661:SF35">
    <property type="entry name" value="EPOXIDE HYDROLASE"/>
    <property type="match status" value="1"/>
</dbReference>
<evidence type="ECO:0000256" key="2">
    <source>
        <dbReference type="ARBA" id="ARBA00022797"/>
    </source>
</evidence>
<keyword evidence="7" id="KW-1185">Reference proteome</keyword>
<accession>A0ABS8JIC0</accession>
<evidence type="ECO:0000259" key="5">
    <source>
        <dbReference type="Pfam" id="PF06441"/>
    </source>
</evidence>